<accession>A0ABV6MXE2</accession>
<dbReference type="Pfam" id="PF03816">
    <property type="entry name" value="LytR_cpsA_psr"/>
    <property type="match status" value="1"/>
</dbReference>
<sequence>MPDDPRFGGTGPDGAADSYDTPDQEPTGRRSRRRRSMEASGGLSVSDLVQRHTGSRPNLPRPTPPDPEPPVDRTPARPPRRRAAQPEPPAVQPPVPPTSAGHRSDPGTGQRLSPVTPPAEQTSGRRALREDPIAAARQGRQAALDGVRPGESTGRRALPDPEPEPEDDDETTTLRPGRRAAEAAQARRNALTPPGEPSGRRTPPGEATGRRAAVTPPAEATGRRAMVSPPPGEATGRRAAVTPPNEAPGRRPAGPPPTDRRGMPPAGPRPGESSLSNMRRPAPPGGRPVPPPGEATGRRPVVPPAPPNGAPPNGMPPAGPRPGESSLSNMRRPIPPGGRPAIPPGESSGPRPVLPPNGMPRPQDRLDPDLEQTTIAPQDEPLVDEPVDEVDAPPKPERREDIELAALTTEMEPIGEEVQRRRKVDQTLARFSAVHDEMQAEEAKRRNRQKKYMPWIDTDDEMPPPPPPAADEVEEPEDDPEFDMDPAEIERARAKRRMIGLAIKVVAIAAAAIVLIVCGIAWGSVKEWTGSDIKQVDALDPNSSAITAADKQRGTDNFLLAGSNIVLVAHVPADRKRVVFVSFPAGLQLSQPPCGPAQLSGALAAGGPQCVTQDVQKISGLLINHFMTMNSDGLKGIVDAIGNVELCVKNPLQDGQLGSILAGTGPQPVDGDAAVKIVKARSVAGDSSPDLGQIRRQQRLMGAILRSAIQGQVLLDPAKLNGLLSAVSRNATGDNVGVDQLSSLAQSVQGVGPDQVVFTSVPVNGTPEATKSLFNAVINGTPLPSEGATAGGPLVDPKSMKIQVVNGSGQGNLPSNTANSLGRQGFQVVSVGRVDAIDHTTVKYAPGREAQARTLSAAVPGSKLVEDSSLAGAVQLVTGPDFNGDVVAPQQPQNNQQASDVSTISGADGSCQ</sequence>
<feature type="domain" description="Cell envelope-related transcriptional attenuator" evidence="4">
    <location>
        <begin position="563"/>
        <end position="708"/>
    </location>
</feature>
<feature type="transmembrane region" description="Helical" evidence="3">
    <location>
        <begin position="501"/>
        <end position="525"/>
    </location>
</feature>
<organism evidence="6 7">
    <name type="scientific">Kutzneria chonburiensis</name>
    <dbReference type="NCBI Taxonomy" id="1483604"/>
    <lineage>
        <taxon>Bacteria</taxon>
        <taxon>Bacillati</taxon>
        <taxon>Actinomycetota</taxon>
        <taxon>Actinomycetes</taxon>
        <taxon>Pseudonocardiales</taxon>
        <taxon>Pseudonocardiaceae</taxon>
        <taxon>Kutzneria</taxon>
    </lineage>
</organism>
<reference evidence="6 7" key="1">
    <citation type="submission" date="2024-09" db="EMBL/GenBank/DDBJ databases">
        <authorList>
            <person name="Sun Q."/>
            <person name="Mori K."/>
        </authorList>
    </citation>
    <scope>NUCLEOTIDE SEQUENCE [LARGE SCALE GENOMIC DNA]</scope>
    <source>
        <strain evidence="6 7">TBRC 1432</strain>
    </source>
</reference>
<dbReference type="InterPro" id="IPR004474">
    <property type="entry name" value="LytR_CpsA_psr"/>
</dbReference>
<dbReference type="PANTHER" id="PTHR33392:SF6">
    <property type="entry name" value="POLYISOPRENYL-TEICHOIC ACID--PEPTIDOGLYCAN TEICHOIC ACID TRANSFERASE TAGU"/>
    <property type="match status" value="1"/>
</dbReference>
<feature type="region of interest" description="Disordered" evidence="2">
    <location>
        <begin position="883"/>
        <end position="912"/>
    </location>
</feature>
<keyword evidence="3" id="KW-0812">Transmembrane</keyword>
<evidence type="ECO:0000259" key="4">
    <source>
        <dbReference type="Pfam" id="PF03816"/>
    </source>
</evidence>
<feature type="region of interest" description="Disordered" evidence="2">
    <location>
        <begin position="437"/>
        <end position="482"/>
    </location>
</feature>
<feature type="region of interest" description="Disordered" evidence="2">
    <location>
        <begin position="1"/>
        <end position="399"/>
    </location>
</feature>
<protein>
    <submittedName>
        <fullName evidence="6">LCP family protein</fullName>
    </submittedName>
</protein>
<feature type="domain" description="LytR/CpsA/Psr regulator C-terminal" evidence="5">
    <location>
        <begin position="800"/>
        <end position="882"/>
    </location>
</feature>
<keyword evidence="3" id="KW-0472">Membrane</keyword>
<dbReference type="InterPro" id="IPR050922">
    <property type="entry name" value="LytR/CpsA/Psr_CW_biosynth"/>
</dbReference>
<dbReference type="EMBL" id="JBHLUD010000008">
    <property type="protein sequence ID" value="MFC0544954.1"/>
    <property type="molecule type" value="Genomic_DNA"/>
</dbReference>
<feature type="compositionally biased region" description="Pro residues" evidence="2">
    <location>
        <begin position="281"/>
        <end position="293"/>
    </location>
</feature>
<feature type="compositionally biased region" description="Low complexity" evidence="2">
    <location>
        <begin position="886"/>
        <end position="898"/>
    </location>
</feature>
<feature type="compositionally biased region" description="Pro residues" evidence="2">
    <location>
        <begin position="333"/>
        <end position="343"/>
    </location>
</feature>
<evidence type="ECO:0000313" key="7">
    <source>
        <dbReference type="Proteomes" id="UP001589810"/>
    </source>
</evidence>
<name>A0ABV6MXE2_9PSEU</name>
<keyword evidence="3" id="KW-1133">Transmembrane helix</keyword>
<dbReference type="InterPro" id="IPR027381">
    <property type="entry name" value="LytR/CpsA/Psr_C"/>
</dbReference>
<evidence type="ECO:0000259" key="5">
    <source>
        <dbReference type="Pfam" id="PF13399"/>
    </source>
</evidence>
<dbReference type="PANTHER" id="PTHR33392">
    <property type="entry name" value="POLYISOPRENYL-TEICHOIC ACID--PEPTIDOGLYCAN TEICHOIC ACID TRANSFERASE TAGU"/>
    <property type="match status" value="1"/>
</dbReference>
<feature type="compositionally biased region" description="Pro residues" evidence="2">
    <location>
        <begin position="86"/>
        <end position="97"/>
    </location>
</feature>
<proteinExistence type="inferred from homology"/>
<evidence type="ECO:0000256" key="1">
    <source>
        <dbReference type="ARBA" id="ARBA00006068"/>
    </source>
</evidence>
<feature type="compositionally biased region" description="Acidic residues" evidence="2">
    <location>
        <begin position="471"/>
        <end position="482"/>
    </location>
</feature>
<feature type="compositionally biased region" description="Pro residues" evidence="2">
    <location>
        <begin position="301"/>
        <end position="320"/>
    </location>
</feature>
<feature type="compositionally biased region" description="Acidic residues" evidence="2">
    <location>
        <begin position="381"/>
        <end position="391"/>
    </location>
</feature>
<gene>
    <name evidence="6" type="ORF">ACFFH7_25845</name>
</gene>
<comment type="caution">
    <text evidence="6">The sequence shown here is derived from an EMBL/GenBank/DDBJ whole genome shotgun (WGS) entry which is preliminary data.</text>
</comment>
<feature type="compositionally biased region" description="Polar residues" evidence="2">
    <location>
        <begin position="899"/>
        <end position="912"/>
    </location>
</feature>
<evidence type="ECO:0000256" key="3">
    <source>
        <dbReference type="SAM" id="Phobius"/>
    </source>
</evidence>
<keyword evidence="7" id="KW-1185">Reference proteome</keyword>
<comment type="similarity">
    <text evidence="1">Belongs to the LytR/CpsA/Psr (LCP) family.</text>
</comment>
<dbReference type="RefSeq" id="WP_273936319.1">
    <property type="nucleotide sequence ID" value="NZ_CP097263.1"/>
</dbReference>
<dbReference type="Gene3D" id="3.40.630.190">
    <property type="entry name" value="LCP protein"/>
    <property type="match status" value="1"/>
</dbReference>
<dbReference type="Proteomes" id="UP001589810">
    <property type="component" value="Unassembled WGS sequence"/>
</dbReference>
<dbReference type="Gene3D" id="3.30.70.2390">
    <property type="match status" value="1"/>
</dbReference>
<dbReference type="Pfam" id="PF13399">
    <property type="entry name" value="LytR_C"/>
    <property type="match status" value="1"/>
</dbReference>
<feature type="compositionally biased region" description="Acidic residues" evidence="2">
    <location>
        <begin position="161"/>
        <end position="171"/>
    </location>
</feature>
<evidence type="ECO:0000256" key="2">
    <source>
        <dbReference type="SAM" id="MobiDB-lite"/>
    </source>
</evidence>
<dbReference type="NCBIfam" id="TIGR00350">
    <property type="entry name" value="lytR_cpsA_psr"/>
    <property type="match status" value="1"/>
</dbReference>
<feature type="compositionally biased region" description="Pro residues" evidence="2">
    <location>
        <begin position="59"/>
        <end position="68"/>
    </location>
</feature>
<evidence type="ECO:0000313" key="6">
    <source>
        <dbReference type="EMBL" id="MFC0544954.1"/>
    </source>
</evidence>